<evidence type="ECO:0000313" key="4">
    <source>
        <dbReference type="Proteomes" id="UP000324222"/>
    </source>
</evidence>
<keyword evidence="2" id="KW-0812">Transmembrane</keyword>
<organism evidence="3 4">
    <name type="scientific">Portunus trituberculatus</name>
    <name type="common">Swimming crab</name>
    <name type="synonym">Neptunus trituberculatus</name>
    <dbReference type="NCBI Taxonomy" id="210409"/>
    <lineage>
        <taxon>Eukaryota</taxon>
        <taxon>Metazoa</taxon>
        <taxon>Ecdysozoa</taxon>
        <taxon>Arthropoda</taxon>
        <taxon>Crustacea</taxon>
        <taxon>Multicrustacea</taxon>
        <taxon>Malacostraca</taxon>
        <taxon>Eumalacostraca</taxon>
        <taxon>Eucarida</taxon>
        <taxon>Decapoda</taxon>
        <taxon>Pleocyemata</taxon>
        <taxon>Brachyura</taxon>
        <taxon>Eubrachyura</taxon>
        <taxon>Portunoidea</taxon>
        <taxon>Portunidae</taxon>
        <taxon>Portuninae</taxon>
        <taxon>Portunus</taxon>
    </lineage>
</organism>
<protein>
    <submittedName>
        <fullName evidence="3">Uncharacterized protein</fullName>
    </submittedName>
</protein>
<feature type="region of interest" description="Disordered" evidence="1">
    <location>
        <begin position="101"/>
        <end position="130"/>
    </location>
</feature>
<dbReference type="Proteomes" id="UP000324222">
    <property type="component" value="Unassembled WGS sequence"/>
</dbReference>
<reference evidence="3 4" key="1">
    <citation type="submission" date="2019-05" db="EMBL/GenBank/DDBJ databases">
        <title>Another draft genome of Portunus trituberculatus and its Hox gene families provides insights of decapod evolution.</title>
        <authorList>
            <person name="Jeong J.-H."/>
            <person name="Song I."/>
            <person name="Kim S."/>
            <person name="Choi T."/>
            <person name="Kim D."/>
            <person name="Ryu S."/>
            <person name="Kim W."/>
        </authorList>
    </citation>
    <scope>NUCLEOTIDE SEQUENCE [LARGE SCALE GENOMIC DNA]</scope>
    <source>
        <tissue evidence="3">Muscle</tissue>
    </source>
</reference>
<feature type="transmembrane region" description="Helical" evidence="2">
    <location>
        <begin position="48"/>
        <end position="66"/>
    </location>
</feature>
<sequence>MATGLRISEPQRPEEKIMAYILLIHRFRVSFHCHARQPNTWRAAVTSVAWASAQVMVMVVVMVVVLRGAARRDGDGDEVDSTLIFSFYVLKTSRHVTAIGGSPGDLRGGAEEEEVERKEARKEGRKIGEM</sequence>
<evidence type="ECO:0000256" key="1">
    <source>
        <dbReference type="SAM" id="MobiDB-lite"/>
    </source>
</evidence>
<keyword evidence="2" id="KW-0472">Membrane</keyword>
<feature type="compositionally biased region" description="Basic and acidic residues" evidence="1">
    <location>
        <begin position="115"/>
        <end position="130"/>
    </location>
</feature>
<dbReference type="AlphaFoldDB" id="A0A5B7E436"/>
<keyword evidence="2" id="KW-1133">Transmembrane helix</keyword>
<accession>A0A5B7E436</accession>
<comment type="caution">
    <text evidence="3">The sequence shown here is derived from an EMBL/GenBank/DDBJ whole genome shotgun (WGS) entry which is preliminary data.</text>
</comment>
<evidence type="ECO:0000313" key="3">
    <source>
        <dbReference type="EMBL" id="MPC27504.1"/>
    </source>
</evidence>
<evidence type="ECO:0000256" key="2">
    <source>
        <dbReference type="SAM" id="Phobius"/>
    </source>
</evidence>
<keyword evidence="4" id="KW-1185">Reference proteome</keyword>
<gene>
    <name evidence="3" type="ORF">E2C01_020674</name>
</gene>
<name>A0A5B7E436_PORTR</name>
<proteinExistence type="predicted"/>
<dbReference type="EMBL" id="VSRR010001759">
    <property type="protein sequence ID" value="MPC27504.1"/>
    <property type="molecule type" value="Genomic_DNA"/>
</dbReference>